<gene>
    <name evidence="1" type="ORF">LCGC14_2261900</name>
</gene>
<reference evidence="1" key="1">
    <citation type="journal article" date="2015" name="Nature">
        <title>Complex archaea that bridge the gap between prokaryotes and eukaryotes.</title>
        <authorList>
            <person name="Spang A."/>
            <person name="Saw J.H."/>
            <person name="Jorgensen S.L."/>
            <person name="Zaremba-Niedzwiedzka K."/>
            <person name="Martijn J."/>
            <person name="Lind A.E."/>
            <person name="van Eijk R."/>
            <person name="Schleper C."/>
            <person name="Guy L."/>
            <person name="Ettema T.J."/>
        </authorList>
    </citation>
    <scope>NUCLEOTIDE SEQUENCE</scope>
</reference>
<proteinExistence type="predicted"/>
<sequence length="244" mass="25968">MSFPPQGTITRAELNSVEADLAVHLASLNPHLAESLPFLIKGGTFLILPTNAGWTVSKSGSGGTEEGVASQKLWTGNTASSKGMLYSNFTGFSPGASYSKVNWDKKLYFIFRYSRSGADAEAIARVQMKETNAEGALAAKGIGIRADDLALTGESYGTELGEVDLGVALTSGRDQQILIIHDPSVPKIEWYVDGVLEGTQSTAAKIPNGVAGTTSRFVHSIINGVTGGVFAYSLIFHPKLWQER</sequence>
<accession>A0A0F9CZH3</accession>
<organism evidence="1">
    <name type="scientific">marine sediment metagenome</name>
    <dbReference type="NCBI Taxonomy" id="412755"/>
    <lineage>
        <taxon>unclassified sequences</taxon>
        <taxon>metagenomes</taxon>
        <taxon>ecological metagenomes</taxon>
    </lineage>
</organism>
<evidence type="ECO:0000313" key="1">
    <source>
        <dbReference type="EMBL" id="KKL54788.1"/>
    </source>
</evidence>
<name>A0A0F9CZH3_9ZZZZ</name>
<protein>
    <submittedName>
        <fullName evidence="1">Uncharacterized protein</fullName>
    </submittedName>
</protein>
<dbReference type="EMBL" id="LAZR01031078">
    <property type="protein sequence ID" value="KKL54788.1"/>
    <property type="molecule type" value="Genomic_DNA"/>
</dbReference>
<comment type="caution">
    <text evidence="1">The sequence shown here is derived from an EMBL/GenBank/DDBJ whole genome shotgun (WGS) entry which is preliminary data.</text>
</comment>
<dbReference type="AlphaFoldDB" id="A0A0F9CZH3"/>